<comment type="caution">
    <text evidence="1">The sequence shown here is derived from an EMBL/GenBank/DDBJ whole genome shotgun (WGS) entry which is preliminary data.</text>
</comment>
<name>A0ACC2SUL5_9FUNG</name>
<protein>
    <submittedName>
        <fullName evidence="1">Uncharacterized protein</fullName>
    </submittedName>
</protein>
<sequence>MSNLSVATWFGNNSLTLEHNNELIDLKVTFDSPTSPSFLCKTLAAHIKDNTWLNNVQQDQLCKVISVYGSHIVSDYNNLPEAPGFHHKIDTGNAKPVASQFCCLPQSKEEFVRTKILKVLKQGMIRPSKSPWASPIVVVPKKGNKLCMCVNYILLNKVKISDHYLLPRISNILASFGGSQWFSNIDLFIGFHQILVEEANQPKTAFVIKWGQYEYIHMPFGLKGTPCTFQRIMNGVFEGLIGDFVTVYLDDITIYSKTFDKHLQHLKLCLDCIKSANLSVNAEKFILAVQQLKLLGHMVSAFGKHPDPEKCNHKLTYTHQCQSGVILPWVGRVLPSVH</sequence>
<proteinExistence type="predicted"/>
<dbReference type="Proteomes" id="UP001165960">
    <property type="component" value="Unassembled WGS sequence"/>
</dbReference>
<evidence type="ECO:0000313" key="1">
    <source>
        <dbReference type="EMBL" id="KAJ9066083.1"/>
    </source>
</evidence>
<keyword evidence="2" id="KW-1185">Reference proteome</keyword>
<accession>A0ACC2SUL5</accession>
<gene>
    <name evidence="1" type="ORF">DSO57_1039776</name>
</gene>
<organism evidence="1 2">
    <name type="scientific">Entomophthora muscae</name>
    <dbReference type="NCBI Taxonomy" id="34485"/>
    <lineage>
        <taxon>Eukaryota</taxon>
        <taxon>Fungi</taxon>
        <taxon>Fungi incertae sedis</taxon>
        <taxon>Zoopagomycota</taxon>
        <taxon>Entomophthoromycotina</taxon>
        <taxon>Entomophthoromycetes</taxon>
        <taxon>Entomophthorales</taxon>
        <taxon>Entomophthoraceae</taxon>
        <taxon>Entomophthora</taxon>
    </lineage>
</organism>
<evidence type="ECO:0000313" key="2">
    <source>
        <dbReference type="Proteomes" id="UP001165960"/>
    </source>
</evidence>
<reference evidence="1" key="1">
    <citation type="submission" date="2022-04" db="EMBL/GenBank/DDBJ databases">
        <title>Genome of the entomopathogenic fungus Entomophthora muscae.</title>
        <authorList>
            <person name="Elya C."/>
            <person name="Lovett B.R."/>
            <person name="Lee E."/>
            <person name="Macias A.M."/>
            <person name="Hajek A.E."/>
            <person name="De Bivort B.L."/>
            <person name="Kasson M.T."/>
            <person name="De Fine Licht H.H."/>
            <person name="Stajich J.E."/>
        </authorList>
    </citation>
    <scope>NUCLEOTIDE SEQUENCE</scope>
    <source>
        <strain evidence="1">Berkeley</strain>
    </source>
</reference>
<dbReference type="EMBL" id="QTSX02004308">
    <property type="protein sequence ID" value="KAJ9066083.1"/>
    <property type="molecule type" value="Genomic_DNA"/>
</dbReference>